<dbReference type="InterPro" id="IPR012373">
    <property type="entry name" value="Ferrdict_sens_TM"/>
</dbReference>
<organism evidence="2 3">
    <name type="scientific">Pelagicoccus mobilis</name>
    <dbReference type="NCBI Taxonomy" id="415221"/>
    <lineage>
        <taxon>Bacteria</taxon>
        <taxon>Pseudomonadati</taxon>
        <taxon>Verrucomicrobiota</taxon>
        <taxon>Opitutia</taxon>
        <taxon>Puniceicoccales</taxon>
        <taxon>Pelagicoccaceae</taxon>
        <taxon>Pelagicoccus</taxon>
    </lineage>
</organism>
<dbReference type="RefSeq" id="WP_200357229.1">
    <property type="nucleotide sequence ID" value="NZ_JAENIL010000039.1"/>
</dbReference>
<keyword evidence="3" id="KW-1185">Reference proteome</keyword>
<evidence type="ECO:0000313" key="2">
    <source>
        <dbReference type="EMBL" id="MBK1879015.1"/>
    </source>
</evidence>
<feature type="domain" description="FecR protein" evidence="1">
    <location>
        <begin position="167"/>
        <end position="224"/>
    </location>
</feature>
<reference evidence="2" key="1">
    <citation type="submission" date="2021-01" db="EMBL/GenBank/DDBJ databases">
        <title>Modified the classification status of verrucomicrobia.</title>
        <authorList>
            <person name="Feng X."/>
        </authorList>
    </citation>
    <scope>NUCLEOTIDE SEQUENCE</scope>
    <source>
        <strain evidence="2">KCTC 13126</strain>
    </source>
</reference>
<dbReference type="Pfam" id="PF04773">
    <property type="entry name" value="FecR"/>
    <property type="match status" value="1"/>
</dbReference>
<proteinExistence type="predicted"/>
<dbReference type="Gene3D" id="2.60.120.1440">
    <property type="match status" value="1"/>
</dbReference>
<comment type="caution">
    <text evidence="2">The sequence shown here is derived from an EMBL/GenBank/DDBJ whole genome shotgun (WGS) entry which is preliminary data.</text>
</comment>
<dbReference type="AlphaFoldDB" id="A0A934S0M7"/>
<dbReference type="GO" id="GO:0016989">
    <property type="term" value="F:sigma factor antagonist activity"/>
    <property type="evidence" value="ECO:0007669"/>
    <property type="project" value="TreeGrafter"/>
</dbReference>
<dbReference type="PANTHER" id="PTHR30273">
    <property type="entry name" value="PERIPLASMIC SIGNAL SENSOR AND SIGMA FACTOR ACTIVATOR FECR-RELATED"/>
    <property type="match status" value="1"/>
</dbReference>
<protein>
    <submittedName>
        <fullName evidence="2">FecR domain-containing protein</fullName>
    </submittedName>
</protein>
<accession>A0A934S0M7</accession>
<evidence type="ECO:0000259" key="1">
    <source>
        <dbReference type="Pfam" id="PF04773"/>
    </source>
</evidence>
<dbReference type="Proteomes" id="UP000617628">
    <property type="component" value="Unassembled WGS sequence"/>
</dbReference>
<dbReference type="InterPro" id="IPR006860">
    <property type="entry name" value="FecR"/>
</dbReference>
<name>A0A934S0M7_9BACT</name>
<sequence>MTLEPSKLFAKYVDGTISPEEFSVLDERLSKDPNLREEFLEYMRVCVVIEDNAPIFEAQKEGLLELPPLNKPKPSKLIQFAKWSVATAACATIALTLWTFYPKKTPAESAITAQVIDLKDVEDQPFEVGDKIGLNELQIASGWVRLELPKGVVFDMYGPAKGEFVSDQRFRLDSGRLNVDVGPLGKGFTVVTDSAEIVDLGTEFGVEIGDDSEAKVAVFSGEVEVHSNKEVKNPRLLTQGEGVQVASNGKSSRLMSINIADQDKISDSSAIFADNINIRDDFTTDESLRYYGILSGGLREGVHSYTTHPTVRWKSDADQEFPTELQGADLIQTFYKDRLERDLNISLDVKNPSKVYVIFDERYPTPEWLSENFTETDMVVRSGPWRPVMIVQDILPDNQGYFYVRYKVWSKDLSPGETLNMGESRVPESEGRLFRAMYGIAVRENVQQFAQANTEN</sequence>
<evidence type="ECO:0000313" key="3">
    <source>
        <dbReference type="Proteomes" id="UP000617628"/>
    </source>
</evidence>
<dbReference type="PANTHER" id="PTHR30273:SF2">
    <property type="entry name" value="PROTEIN FECR"/>
    <property type="match status" value="1"/>
</dbReference>
<gene>
    <name evidence="2" type="ORF">JIN87_19175</name>
</gene>
<dbReference type="EMBL" id="JAENIL010000039">
    <property type="protein sequence ID" value="MBK1879015.1"/>
    <property type="molecule type" value="Genomic_DNA"/>
</dbReference>